<comment type="function">
    <text evidence="10 12">Specifically methylates the N3 position of the uracil ring of uridine 1498 (m3U1498) in 16S rRNA. Acts on the fully assembled 30S ribosomal subunit.</text>
</comment>
<evidence type="ECO:0000313" key="16">
    <source>
        <dbReference type="Proteomes" id="UP000625210"/>
    </source>
</evidence>
<keyword evidence="8 12" id="KW-0808">Transferase</keyword>
<dbReference type="InterPro" id="IPR029026">
    <property type="entry name" value="tRNA_m1G_MTases_N"/>
</dbReference>
<dbReference type="Gene3D" id="2.40.240.20">
    <property type="entry name" value="Hypothetical PUA domain-like, domain 1"/>
    <property type="match status" value="1"/>
</dbReference>
<dbReference type="GO" id="GO:0005737">
    <property type="term" value="C:cytoplasm"/>
    <property type="evidence" value="ECO:0007669"/>
    <property type="project" value="UniProtKB-SubCell"/>
</dbReference>
<dbReference type="EC" id="2.1.1.193" evidence="3 12"/>
<keyword evidence="9 12" id="KW-0949">S-adenosyl-L-methionine</keyword>
<dbReference type="InterPro" id="IPR015947">
    <property type="entry name" value="PUA-like_sf"/>
</dbReference>
<dbReference type="CDD" id="cd18084">
    <property type="entry name" value="RsmE-like"/>
    <property type="match status" value="1"/>
</dbReference>
<dbReference type="PIRSF" id="PIRSF015601">
    <property type="entry name" value="MTase_slr0722"/>
    <property type="match status" value="1"/>
</dbReference>
<evidence type="ECO:0000256" key="1">
    <source>
        <dbReference type="ARBA" id="ARBA00004496"/>
    </source>
</evidence>
<feature type="domain" description="Ribosomal RNA small subunit methyltransferase E PUA-like" evidence="14">
    <location>
        <begin position="18"/>
        <end position="64"/>
    </location>
</feature>
<comment type="catalytic activity">
    <reaction evidence="11 12">
        <text>uridine(1498) in 16S rRNA + S-adenosyl-L-methionine = N(3)-methyluridine(1498) in 16S rRNA + S-adenosyl-L-homocysteine + H(+)</text>
        <dbReference type="Rhea" id="RHEA:42920"/>
        <dbReference type="Rhea" id="RHEA-COMP:10283"/>
        <dbReference type="Rhea" id="RHEA-COMP:10284"/>
        <dbReference type="ChEBI" id="CHEBI:15378"/>
        <dbReference type="ChEBI" id="CHEBI:57856"/>
        <dbReference type="ChEBI" id="CHEBI:59789"/>
        <dbReference type="ChEBI" id="CHEBI:65315"/>
        <dbReference type="ChEBI" id="CHEBI:74502"/>
        <dbReference type="EC" id="2.1.1.193"/>
    </reaction>
</comment>
<evidence type="ECO:0000313" key="15">
    <source>
        <dbReference type="EMBL" id="GGE14567.1"/>
    </source>
</evidence>
<dbReference type="NCBIfam" id="TIGR00046">
    <property type="entry name" value="RsmE family RNA methyltransferase"/>
    <property type="match status" value="1"/>
</dbReference>
<keyword evidence="5 12" id="KW-0963">Cytoplasm</keyword>
<proteinExistence type="inferred from homology"/>
<dbReference type="InterPro" id="IPR046887">
    <property type="entry name" value="RsmE_PUA-like"/>
</dbReference>
<dbReference type="EMBL" id="BMHQ01000004">
    <property type="protein sequence ID" value="GGE14567.1"/>
    <property type="molecule type" value="Genomic_DNA"/>
</dbReference>
<evidence type="ECO:0000256" key="2">
    <source>
        <dbReference type="ARBA" id="ARBA00005528"/>
    </source>
</evidence>
<protein>
    <recommendedName>
        <fullName evidence="4 12">Ribosomal RNA small subunit methyltransferase E</fullName>
        <ecNumber evidence="3 12">2.1.1.193</ecNumber>
    </recommendedName>
</protein>
<comment type="caution">
    <text evidence="15">The sequence shown here is derived from an EMBL/GenBank/DDBJ whole genome shotgun (WGS) entry which is preliminary data.</text>
</comment>
<evidence type="ECO:0000256" key="11">
    <source>
        <dbReference type="ARBA" id="ARBA00047944"/>
    </source>
</evidence>
<dbReference type="RefSeq" id="WP_188647264.1">
    <property type="nucleotide sequence ID" value="NZ_BMHQ01000004.1"/>
</dbReference>
<evidence type="ECO:0000256" key="12">
    <source>
        <dbReference type="PIRNR" id="PIRNR015601"/>
    </source>
</evidence>
<keyword evidence="6 12" id="KW-0698">rRNA processing</keyword>
<evidence type="ECO:0000256" key="10">
    <source>
        <dbReference type="ARBA" id="ARBA00025699"/>
    </source>
</evidence>
<dbReference type="PANTHER" id="PTHR30027:SF3">
    <property type="entry name" value="16S RRNA (URACIL(1498)-N(3))-METHYLTRANSFERASE"/>
    <property type="match status" value="1"/>
</dbReference>
<dbReference type="Pfam" id="PF20260">
    <property type="entry name" value="PUA_4"/>
    <property type="match status" value="1"/>
</dbReference>
<evidence type="ECO:0000256" key="9">
    <source>
        <dbReference type="ARBA" id="ARBA00022691"/>
    </source>
</evidence>
<reference evidence="15" key="1">
    <citation type="journal article" date="2014" name="Int. J. Syst. Evol. Microbiol.">
        <title>Complete genome sequence of Corynebacterium casei LMG S-19264T (=DSM 44701T), isolated from a smear-ripened cheese.</title>
        <authorList>
            <consortium name="US DOE Joint Genome Institute (JGI-PGF)"/>
            <person name="Walter F."/>
            <person name="Albersmeier A."/>
            <person name="Kalinowski J."/>
            <person name="Ruckert C."/>
        </authorList>
    </citation>
    <scope>NUCLEOTIDE SEQUENCE</scope>
    <source>
        <strain evidence="15">CGMCC 1.15179</strain>
    </source>
</reference>
<dbReference type="GO" id="GO:0070475">
    <property type="term" value="P:rRNA base methylation"/>
    <property type="evidence" value="ECO:0007669"/>
    <property type="project" value="TreeGrafter"/>
</dbReference>
<organism evidence="15 16">
    <name type="scientific">Marinithermofilum abyssi</name>
    <dbReference type="NCBI Taxonomy" id="1571185"/>
    <lineage>
        <taxon>Bacteria</taxon>
        <taxon>Bacillati</taxon>
        <taxon>Bacillota</taxon>
        <taxon>Bacilli</taxon>
        <taxon>Bacillales</taxon>
        <taxon>Thermoactinomycetaceae</taxon>
        <taxon>Marinithermofilum</taxon>
    </lineage>
</organism>
<evidence type="ECO:0000256" key="5">
    <source>
        <dbReference type="ARBA" id="ARBA00022490"/>
    </source>
</evidence>
<evidence type="ECO:0000259" key="14">
    <source>
        <dbReference type="Pfam" id="PF20260"/>
    </source>
</evidence>
<reference evidence="15" key="2">
    <citation type="submission" date="2020-09" db="EMBL/GenBank/DDBJ databases">
        <authorList>
            <person name="Sun Q."/>
            <person name="Zhou Y."/>
        </authorList>
    </citation>
    <scope>NUCLEOTIDE SEQUENCE</scope>
    <source>
        <strain evidence="15">CGMCC 1.15179</strain>
    </source>
</reference>
<sequence length="249" mass="27787">MQRYFVNQKQIETSHIVITGDDVHHIKNVMRLVPGDHIICCDGTGQEYLVRIEALDPEKVRGQIEETRRSKGEPAVSVTVSPALLKGDKLDWVLQKGTELGAVSFLPFTSQRTIVKLDGKKAVKRRERWQKIVKEAAEQSRRGRIPEVHPLSSWEGLLSQFTHYDRVLFAYEKGGQPLTQVLEPRRRDIRYLIVLGPEGGFSETEAEAAQAQGARIVGLGSRILRAETASLACLTSILFAHGEIGGEPL</sequence>
<evidence type="ECO:0000256" key="8">
    <source>
        <dbReference type="ARBA" id="ARBA00022679"/>
    </source>
</evidence>
<evidence type="ECO:0000256" key="6">
    <source>
        <dbReference type="ARBA" id="ARBA00022552"/>
    </source>
</evidence>
<evidence type="ECO:0000259" key="13">
    <source>
        <dbReference type="Pfam" id="PF04452"/>
    </source>
</evidence>
<feature type="domain" description="Ribosomal RNA small subunit methyltransferase E methyltransferase" evidence="13">
    <location>
        <begin position="75"/>
        <end position="237"/>
    </location>
</feature>
<dbReference type="PANTHER" id="PTHR30027">
    <property type="entry name" value="RIBOSOMAL RNA SMALL SUBUNIT METHYLTRANSFERASE E"/>
    <property type="match status" value="1"/>
</dbReference>
<dbReference type="InterPro" id="IPR029028">
    <property type="entry name" value="Alpha/beta_knot_MTases"/>
</dbReference>
<comment type="similarity">
    <text evidence="2 12">Belongs to the RNA methyltransferase RsmE family.</text>
</comment>
<dbReference type="InterPro" id="IPR046886">
    <property type="entry name" value="RsmE_MTase_dom"/>
</dbReference>
<keyword evidence="16" id="KW-1185">Reference proteome</keyword>
<name>A0A8J2YD39_9BACL</name>
<dbReference type="InterPro" id="IPR006700">
    <property type="entry name" value="RsmE"/>
</dbReference>
<dbReference type="NCBIfam" id="NF008692">
    <property type="entry name" value="PRK11713.1-5"/>
    <property type="match status" value="1"/>
</dbReference>
<gene>
    <name evidence="15" type="primary">rsmE</name>
    <name evidence="15" type="ORF">GCM10011571_15010</name>
</gene>
<evidence type="ECO:0000256" key="4">
    <source>
        <dbReference type="ARBA" id="ARBA00013673"/>
    </source>
</evidence>
<dbReference type="SUPFAM" id="SSF88697">
    <property type="entry name" value="PUA domain-like"/>
    <property type="match status" value="1"/>
</dbReference>
<accession>A0A8J2YD39</accession>
<keyword evidence="7 12" id="KW-0489">Methyltransferase</keyword>
<evidence type="ECO:0000256" key="7">
    <source>
        <dbReference type="ARBA" id="ARBA00022603"/>
    </source>
</evidence>
<dbReference type="SUPFAM" id="SSF75217">
    <property type="entry name" value="alpha/beta knot"/>
    <property type="match status" value="1"/>
</dbReference>
<comment type="subcellular location">
    <subcellularLocation>
        <location evidence="1 12">Cytoplasm</location>
    </subcellularLocation>
</comment>
<dbReference type="Proteomes" id="UP000625210">
    <property type="component" value="Unassembled WGS sequence"/>
</dbReference>
<dbReference type="GO" id="GO:0070042">
    <property type="term" value="F:rRNA (uridine-N3-)-methyltransferase activity"/>
    <property type="evidence" value="ECO:0007669"/>
    <property type="project" value="TreeGrafter"/>
</dbReference>
<dbReference type="Pfam" id="PF04452">
    <property type="entry name" value="Methyltrans_RNA"/>
    <property type="match status" value="1"/>
</dbReference>
<evidence type="ECO:0000256" key="3">
    <source>
        <dbReference type="ARBA" id="ARBA00012328"/>
    </source>
</evidence>
<dbReference type="AlphaFoldDB" id="A0A8J2YD39"/>
<dbReference type="Gene3D" id="3.40.1280.10">
    <property type="match status" value="1"/>
</dbReference>